<dbReference type="InterPro" id="IPR014114">
    <property type="entry name" value="TraW"/>
</dbReference>
<reference evidence="1 2" key="1">
    <citation type="submission" date="2019-12" db="EMBL/GenBank/DDBJ databases">
        <title>Genomic-based taxomic classification of the family Erythrobacteraceae.</title>
        <authorList>
            <person name="Xu L."/>
        </authorList>
    </citation>
    <scope>NUCLEOTIDE SEQUENCE [LARGE SCALE GENOMIC DNA]</scope>
    <source>
        <strain evidence="1 2">M0322</strain>
    </source>
</reference>
<evidence type="ECO:0000313" key="1">
    <source>
        <dbReference type="EMBL" id="MXO71772.1"/>
    </source>
</evidence>
<dbReference type="NCBIfam" id="TIGR02743">
    <property type="entry name" value="TraW"/>
    <property type="match status" value="1"/>
</dbReference>
<sequence length="224" mass="24556">MAAVLTVPVALAPTVEARDYGQHGAVFPVIERDLLEQIHSRLAAMERSGETARRNEELKRRTLARVNRPAPVAGIARASEARRWLFDPTITLAADIRGARGELIHAAGTRVNPLDSVTLRAELLFLDGDDPAQVAWALRQKGQAKLVLVSGAPLELMKARQRRFYFDQGGTLTSKFGIRAVPARVRQHGRVRLRSCCGTAWPIVRSQSAMACSRPTSCRTASIS</sequence>
<gene>
    <name evidence="1" type="primary">traW</name>
    <name evidence="1" type="ORF">GRI99_08985</name>
</gene>
<organism evidence="1 2">
    <name type="scientific">Alteraurantiacibacter buctensis</name>
    <dbReference type="NCBI Taxonomy" id="1503981"/>
    <lineage>
        <taxon>Bacteria</taxon>
        <taxon>Pseudomonadati</taxon>
        <taxon>Pseudomonadota</taxon>
        <taxon>Alphaproteobacteria</taxon>
        <taxon>Sphingomonadales</taxon>
        <taxon>Erythrobacteraceae</taxon>
        <taxon>Alteraurantiacibacter</taxon>
    </lineage>
</organism>
<evidence type="ECO:0000313" key="2">
    <source>
        <dbReference type="Proteomes" id="UP000466966"/>
    </source>
</evidence>
<protein>
    <submittedName>
        <fullName evidence="1">Type-F conjugative transfer system protein TraW</fullName>
    </submittedName>
</protein>
<dbReference type="OrthoDB" id="7171737at2"/>
<dbReference type="Proteomes" id="UP000466966">
    <property type="component" value="Unassembled WGS sequence"/>
</dbReference>
<comment type="caution">
    <text evidence="1">The sequence shown here is derived from an EMBL/GenBank/DDBJ whole genome shotgun (WGS) entry which is preliminary data.</text>
</comment>
<dbReference type="EMBL" id="WTYV01000003">
    <property type="protein sequence ID" value="MXO71772.1"/>
    <property type="molecule type" value="Genomic_DNA"/>
</dbReference>
<name>A0A844YX94_9SPHN</name>
<accession>A0A844YX94</accession>
<dbReference type="AlphaFoldDB" id="A0A844YX94"/>
<keyword evidence="2" id="KW-1185">Reference proteome</keyword>
<proteinExistence type="predicted"/>